<dbReference type="Pfam" id="PF00528">
    <property type="entry name" value="BPD_transp_1"/>
    <property type="match status" value="1"/>
</dbReference>
<evidence type="ECO:0000256" key="6">
    <source>
        <dbReference type="ARBA" id="ARBA00023136"/>
    </source>
</evidence>
<dbReference type="InterPro" id="IPR035906">
    <property type="entry name" value="MetI-like_sf"/>
</dbReference>
<dbReference type="SUPFAM" id="SSF161098">
    <property type="entry name" value="MetI-like"/>
    <property type="match status" value="1"/>
</dbReference>
<dbReference type="EMBL" id="UINC01003215">
    <property type="protein sequence ID" value="SVA04339.1"/>
    <property type="molecule type" value="Genomic_DNA"/>
</dbReference>
<evidence type="ECO:0000256" key="4">
    <source>
        <dbReference type="ARBA" id="ARBA00022692"/>
    </source>
</evidence>
<dbReference type="Pfam" id="PF19300">
    <property type="entry name" value="BPD_transp_1_N"/>
    <property type="match status" value="1"/>
</dbReference>
<feature type="transmembrane region" description="Helical" evidence="7">
    <location>
        <begin position="294"/>
        <end position="320"/>
    </location>
</feature>
<evidence type="ECO:0000256" key="3">
    <source>
        <dbReference type="ARBA" id="ARBA00022475"/>
    </source>
</evidence>
<dbReference type="Gene3D" id="1.10.3720.10">
    <property type="entry name" value="MetI-like"/>
    <property type="match status" value="1"/>
</dbReference>
<feature type="transmembrane region" description="Helical" evidence="7">
    <location>
        <begin position="123"/>
        <end position="151"/>
    </location>
</feature>
<dbReference type="GO" id="GO:0055085">
    <property type="term" value="P:transmembrane transport"/>
    <property type="evidence" value="ECO:0007669"/>
    <property type="project" value="InterPro"/>
</dbReference>
<evidence type="ECO:0000256" key="2">
    <source>
        <dbReference type="ARBA" id="ARBA00022448"/>
    </source>
</evidence>
<feature type="transmembrane region" description="Helical" evidence="7">
    <location>
        <begin position="249"/>
        <end position="274"/>
    </location>
</feature>
<feature type="domain" description="ABC transmembrane type-1" evidence="8">
    <location>
        <begin position="84"/>
        <end position="313"/>
    </location>
</feature>
<dbReference type="PANTHER" id="PTHR43163:SF6">
    <property type="entry name" value="DIPEPTIDE TRANSPORT SYSTEM PERMEASE PROTEIN DPPB-RELATED"/>
    <property type="match status" value="1"/>
</dbReference>
<name>A0A381SLL6_9ZZZZ</name>
<protein>
    <recommendedName>
        <fullName evidence="8">ABC transmembrane type-1 domain-containing protein</fullName>
    </recommendedName>
</protein>
<reference evidence="9" key="1">
    <citation type="submission" date="2018-05" db="EMBL/GenBank/DDBJ databases">
        <authorList>
            <person name="Lanie J.A."/>
            <person name="Ng W.-L."/>
            <person name="Kazmierczak K.M."/>
            <person name="Andrzejewski T.M."/>
            <person name="Davidsen T.M."/>
            <person name="Wayne K.J."/>
            <person name="Tettelin H."/>
            <person name="Glass J.I."/>
            <person name="Rusch D."/>
            <person name="Podicherti R."/>
            <person name="Tsui H.-C.T."/>
            <person name="Winkler M.E."/>
        </authorList>
    </citation>
    <scope>NUCLEOTIDE SEQUENCE</scope>
</reference>
<proteinExistence type="predicted"/>
<dbReference type="GO" id="GO:0005886">
    <property type="term" value="C:plasma membrane"/>
    <property type="evidence" value="ECO:0007669"/>
    <property type="project" value="UniProtKB-SubCell"/>
</dbReference>
<dbReference type="InterPro" id="IPR045621">
    <property type="entry name" value="BPD_transp_1_N"/>
</dbReference>
<accession>A0A381SLL6</accession>
<evidence type="ECO:0000313" key="9">
    <source>
        <dbReference type="EMBL" id="SVA04339.1"/>
    </source>
</evidence>
<keyword evidence="3" id="KW-1003">Cell membrane</keyword>
<comment type="subcellular location">
    <subcellularLocation>
        <location evidence="1">Cell membrane</location>
        <topology evidence="1">Multi-pass membrane protein</topology>
    </subcellularLocation>
</comment>
<dbReference type="CDD" id="cd06261">
    <property type="entry name" value="TM_PBP2"/>
    <property type="match status" value="1"/>
</dbReference>
<feature type="transmembrane region" description="Helical" evidence="7">
    <location>
        <begin position="190"/>
        <end position="210"/>
    </location>
</feature>
<feature type="transmembrane region" description="Helical" evidence="7">
    <location>
        <begin position="90"/>
        <end position="111"/>
    </location>
</feature>
<organism evidence="9">
    <name type="scientific">marine metagenome</name>
    <dbReference type="NCBI Taxonomy" id="408172"/>
    <lineage>
        <taxon>unclassified sequences</taxon>
        <taxon>metagenomes</taxon>
        <taxon>ecological metagenomes</taxon>
    </lineage>
</organism>
<keyword evidence="5 7" id="KW-1133">Transmembrane helix</keyword>
<evidence type="ECO:0000256" key="5">
    <source>
        <dbReference type="ARBA" id="ARBA00022989"/>
    </source>
</evidence>
<keyword evidence="4 7" id="KW-0812">Transmembrane</keyword>
<gene>
    <name evidence="9" type="ORF">METZ01_LOCUS57193</name>
</gene>
<keyword evidence="6 7" id="KW-0472">Membrane</keyword>
<dbReference type="PANTHER" id="PTHR43163">
    <property type="entry name" value="DIPEPTIDE TRANSPORT SYSTEM PERMEASE PROTEIN DPPB-RELATED"/>
    <property type="match status" value="1"/>
</dbReference>
<dbReference type="AlphaFoldDB" id="A0A381SLL6"/>
<dbReference type="PROSITE" id="PS50928">
    <property type="entry name" value="ABC_TM1"/>
    <property type="match status" value="1"/>
</dbReference>
<evidence type="ECO:0000256" key="7">
    <source>
        <dbReference type="SAM" id="Phobius"/>
    </source>
</evidence>
<evidence type="ECO:0000259" key="8">
    <source>
        <dbReference type="PROSITE" id="PS50928"/>
    </source>
</evidence>
<evidence type="ECO:0000256" key="1">
    <source>
        <dbReference type="ARBA" id="ARBA00004651"/>
    </source>
</evidence>
<sequence>MVLIMLIVSSVTFFIVRWLPGDPVSLWVGDHPTKDQLEVARENLGFNKPVYKQYLSFLKNICTLDLGISLRTRQPVMLELSNRFSSTFELVLFSMLIAFLIGFPMGLISALKINTLYDYFIRGLGYIGLSLPVFWLGMILQLIFFGVLHWLPLQGRYAGFSFLDTQLTFNSGFLLIDSFFSGEWSLFFDGLQHIILPALTMSLGVLGVVLRTTRSAMMDTMNEPFFKTYRSYGFKHGEIIRKSAYKNTLVPVSTVIGLSFGLMLGGTFLVESIFDWPGLGQFSVLSILTSDFPAIIGVTLLYTATYVIINFLIDIFYALVDPRIHQ</sequence>
<dbReference type="InterPro" id="IPR000515">
    <property type="entry name" value="MetI-like"/>
</dbReference>
<keyword evidence="2" id="KW-0813">Transport</keyword>